<name>F4X7N5_ACREC</name>
<gene>
    <name evidence="1" type="ORF">G5I_14419</name>
</gene>
<dbReference type="InParanoid" id="F4X7N5"/>
<protein>
    <submittedName>
        <fullName evidence="1">Uncharacterized protein</fullName>
    </submittedName>
</protein>
<dbReference type="EMBL" id="GL888862">
    <property type="protein sequence ID" value="EGI57564.1"/>
    <property type="molecule type" value="Genomic_DNA"/>
</dbReference>
<proteinExistence type="predicted"/>
<reference evidence="1" key="1">
    <citation type="submission" date="2011-02" db="EMBL/GenBank/DDBJ databases">
        <title>The genome of the leaf-cutting ant Acromyrmex echinatior suggests key adaptations to social evolution and fungus farming.</title>
        <authorList>
            <person name="Nygaard S."/>
            <person name="Zhang G."/>
        </authorList>
    </citation>
    <scope>NUCLEOTIDE SEQUENCE</scope>
</reference>
<dbReference type="Proteomes" id="UP000007755">
    <property type="component" value="Unassembled WGS sequence"/>
</dbReference>
<evidence type="ECO:0000313" key="2">
    <source>
        <dbReference type="Proteomes" id="UP000007755"/>
    </source>
</evidence>
<organism evidence="2">
    <name type="scientific">Acromyrmex echinatior</name>
    <name type="common">Panamanian leafcutter ant</name>
    <name type="synonym">Acromyrmex octospinosus echinatior</name>
    <dbReference type="NCBI Taxonomy" id="103372"/>
    <lineage>
        <taxon>Eukaryota</taxon>
        <taxon>Metazoa</taxon>
        <taxon>Ecdysozoa</taxon>
        <taxon>Arthropoda</taxon>
        <taxon>Hexapoda</taxon>
        <taxon>Insecta</taxon>
        <taxon>Pterygota</taxon>
        <taxon>Neoptera</taxon>
        <taxon>Endopterygota</taxon>
        <taxon>Hymenoptera</taxon>
        <taxon>Apocrita</taxon>
        <taxon>Aculeata</taxon>
        <taxon>Formicoidea</taxon>
        <taxon>Formicidae</taxon>
        <taxon>Myrmicinae</taxon>
        <taxon>Acromyrmex</taxon>
    </lineage>
</organism>
<sequence>MGQATSSHFDKTISVDTDGLQIFEDRIEIMIGDGRLPHHPTSCYVDIINRKTDRYPEIGAVIYEVMILDLVIELVKIRDVDNVKLSLKSSRPYLQSCSNGPARLE</sequence>
<dbReference type="AlphaFoldDB" id="F4X7N5"/>
<evidence type="ECO:0000313" key="1">
    <source>
        <dbReference type="EMBL" id="EGI57564.1"/>
    </source>
</evidence>
<accession>F4X7N5</accession>
<keyword evidence="2" id="KW-1185">Reference proteome</keyword>